<dbReference type="InterPro" id="IPR035908">
    <property type="entry name" value="F0_ATP_A_sf"/>
</dbReference>
<dbReference type="GO" id="GO:0005743">
    <property type="term" value="C:mitochondrial inner membrane"/>
    <property type="evidence" value="ECO:0007669"/>
    <property type="project" value="UniProtKB-SubCell"/>
</dbReference>
<name>A0A8K1X7B6_9PLAT</name>
<proteinExistence type="inferred from homology"/>
<comment type="subcellular location">
    <subcellularLocation>
        <location evidence="1">Membrane</location>
        <topology evidence="1">Multi-pass membrane protein</topology>
    </subcellularLocation>
    <subcellularLocation>
        <location evidence="11">Mitochondrion inner membrane</location>
        <topology evidence="11">Multi-pass membrane protein</topology>
    </subcellularLocation>
</comment>
<protein>
    <recommendedName>
        <fullName evidence="11">ATP synthase subunit a</fullName>
    </recommendedName>
</protein>
<feature type="transmembrane region" description="Helical" evidence="12">
    <location>
        <begin position="64"/>
        <end position="86"/>
    </location>
</feature>
<sequence length="222" mass="25744">MLLDIFSSLDFCFSNFMILNYFSFSWLIVIVLGSFFFSNYFLTLGNIFITIFFNNVWIEKKNGFNLIFLLLSVIFSFLFFQNLLGLFPYTFSITSHMVFNIIIAFEVWFSIILFGFFSNLSSLFGHFSPFGSPLVLSNFLNLIEIVSVLIRFVTLSLRLSVNISTGHIFLGLVSSWLLICSSFGLWGISFICFVGYFFFEIFVCFIQALVFNLLLVQYFDEV</sequence>
<dbReference type="GO" id="GO:0045259">
    <property type="term" value="C:proton-transporting ATP synthase complex"/>
    <property type="evidence" value="ECO:0007669"/>
    <property type="project" value="UniProtKB-KW"/>
</dbReference>
<keyword evidence="8" id="KW-0406">Ion transport</keyword>
<dbReference type="Pfam" id="PF00119">
    <property type="entry name" value="ATP-synt_A"/>
    <property type="match status" value="1"/>
</dbReference>
<geneLocation type="mitochondrion" evidence="13"/>
<feature type="transmembrane region" description="Helical" evidence="12">
    <location>
        <begin position="40"/>
        <end position="58"/>
    </location>
</feature>
<keyword evidence="4" id="KW-0138">CF(0)</keyword>
<keyword evidence="3" id="KW-0813">Transport</keyword>
<gene>
    <name evidence="13" type="primary">atp6</name>
</gene>
<evidence type="ECO:0000256" key="6">
    <source>
        <dbReference type="ARBA" id="ARBA00022781"/>
    </source>
</evidence>
<reference evidence="13" key="1">
    <citation type="journal article" date="2022" name="PeerJ">
        <title>Hammerhead flatworms (Platyhelminthes, Geoplanidae, Bipaliinae): mitochondrial genomes and description of two new species from France, Italy and Mayotte.</title>
        <authorList>
            <person name="Justine J.-L."/>
            <person name="Gastineau R."/>
            <person name="Gros P."/>
            <person name="Gey D."/>
            <person name="Ruzzier E."/>
            <person name="Winsor L."/>
        </authorList>
    </citation>
    <scope>NUCLEOTIDE SEQUENCE</scope>
</reference>
<evidence type="ECO:0000256" key="7">
    <source>
        <dbReference type="ARBA" id="ARBA00022989"/>
    </source>
</evidence>
<dbReference type="InterPro" id="IPR045083">
    <property type="entry name" value="ATP_synth_F0_asu_bact/mt"/>
</dbReference>
<evidence type="ECO:0000256" key="11">
    <source>
        <dbReference type="RuleBase" id="RU004450"/>
    </source>
</evidence>
<dbReference type="Gene3D" id="1.20.120.220">
    <property type="entry name" value="ATP synthase, F0 complex, subunit A"/>
    <property type="match status" value="1"/>
</dbReference>
<dbReference type="PROSITE" id="PS00449">
    <property type="entry name" value="ATPASE_A"/>
    <property type="match status" value="1"/>
</dbReference>
<evidence type="ECO:0000256" key="10">
    <source>
        <dbReference type="ARBA" id="ARBA00023310"/>
    </source>
</evidence>
<evidence type="ECO:0000256" key="12">
    <source>
        <dbReference type="SAM" id="Phobius"/>
    </source>
</evidence>
<evidence type="ECO:0000256" key="8">
    <source>
        <dbReference type="ARBA" id="ARBA00023065"/>
    </source>
</evidence>
<feature type="transmembrane region" description="Helical" evidence="12">
    <location>
        <begin position="169"/>
        <end position="188"/>
    </location>
</feature>
<accession>A0A8K1X7B6</accession>
<evidence type="ECO:0000256" key="1">
    <source>
        <dbReference type="ARBA" id="ARBA00004141"/>
    </source>
</evidence>
<feature type="transmembrane region" description="Helical" evidence="12">
    <location>
        <begin position="138"/>
        <end position="157"/>
    </location>
</feature>
<dbReference type="GO" id="GO:0046933">
    <property type="term" value="F:proton-transporting ATP synthase activity, rotational mechanism"/>
    <property type="evidence" value="ECO:0007669"/>
    <property type="project" value="TreeGrafter"/>
</dbReference>
<feature type="transmembrane region" description="Helical" evidence="12">
    <location>
        <begin position="13"/>
        <end position="33"/>
    </location>
</feature>
<organism evidence="13">
    <name type="scientific">Vermiviatum covidum</name>
    <dbReference type="NCBI Taxonomy" id="3348911"/>
    <lineage>
        <taxon>Eukaryota</taxon>
        <taxon>Metazoa</taxon>
        <taxon>Spiralia</taxon>
        <taxon>Lophotrochozoa</taxon>
        <taxon>Platyhelminthes</taxon>
        <taxon>Rhabditophora</taxon>
        <taxon>Seriata</taxon>
        <taxon>Tricladida</taxon>
        <taxon>Continenticola</taxon>
        <taxon>Geoplanoidea</taxon>
        <taxon>Geoplanidae</taxon>
        <taxon>Bipaliinae</taxon>
        <taxon>Vermiviatum</taxon>
    </lineage>
</organism>
<evidence type="ECO:0000256" key="5">
    <source>
        <dbReference type="ARBA" id="ARBA00022692"/>
    </source>
</evidence>
<dbReference type="PRINTS" id="PR00123">
    <property type="entry name" value="ATPASEA"/>
</dbReference>
<evidence type="ECO:0000313" key="13">
    <source>
        <dbReference type="EMBL" id="UHA56316.1"/>
    </source>
</evidence>
<dbReference type="EMBL" id="MZ561471">
    <property type="protein sequence ID" value="UHA56316.1"/>
    <property type="molecule type" value="Genomic_DNA"/>
</dbReference>
<dbReference type="PANTHER" id="PTHR11410">
    <property type="entry name" value="ATP SYNTHASE SUBUNIT A"/>
    <property type="match status" value="1"/>
</dbReference>
<evidence type="ECO:0000256" key="9">
    <source>
        <dbReference type="ARBA" id="ARBA00023136"/>
    </source>
</evidence>
<evidence type="ECO:0000256" key="2">
    <source>
        <dbReference type="ARBA" id="ARBA00006810"/>
    </source>
</evidence>
<comment type="similarity">
    <text evidence="2">Belongs to the ATPase A chain family.</text>
</comment>
<dbReference type="AlphaFoldDB" id="A0A8K1X7B6"/>
<evidence type="ECO:0000256" key="4">
    <source>
        <dbReference type="ARBA" id="ARBA00022547"/>
    </source>
</evidence>
<feature type="transmembrane region" description="Helical" evidence="12">
    <location>
        <begin position="98"/>
        <end position="118"/>
    </location>
</feature>
<evidence type="ECO:0000256" key="3">
    <source>
        <dbReference type="ARBA" id="ARBA00022448"/>
    </source>
</evidence>
<keyword evidence="7 12" id="KW-1133">Transmembrane helix</keyword>
<dbReference type="SUPFAM" id="SSF81336">
    <property type="entry name" value="F1F0 ATP synthase subunit A"/>
    <property type="match status" value="1"/>
</dbReference>
<keyword evidence="6" id="KW-0375">Hydrogen ion transport</keyword>
<dbReference type="NCBIfam" id="TIGR01131">
    <property type="entry name" value="ATP_synt_6_or_A"/>
    <property type="match status" value="1"/>
</dbReference>
<keyword evidence="13" id="KW-0496">Mitochondrion</keyword>
<dbReference type="CDD" id="cd00310">
    <property type="entry name" value="ATP-synt_Fo_a_6"/>
    <property type="match status" value="1"/>
</dbReference>
<keyword evidence="5 12" id="KW-0812">Transmembrane</keyword>
<keyword evidence="10" id="KW-0066">ATP synthesis</keyword>
<dbReference type="InterPro" id="IPR000568">
    <property type="entry name" value="ATP_synth_F0_asu"/>
</dbReference>
<dbReference type="InterPro" id="IPR023011">
    <property type="entry name" value="ATP_synth_F0_asu_AS"/>
</dbReference>
<keyword evidence="9 12" id="KW-0472">Membrane</keyword>
<feature type="transmembrane region" description="Helical" evidence="12">
    <location>
        <begin position="194"/>
        <end position="216"/>
    </location>
</feature>
<dbReference type="PANTHER" id="PTHR11410:SF0">
    <property type="entry name" value="ATP SYNTHASE SUBUNIT A"/>
    <property type="match status" value="1"/>
</dbReference>